<keyword evidence="8" id="KW-1185">Reference proteome</keyword>
<keyword evidence="2" id="KW-0813">Transport</keyword>
<evidence type="ECO:0000256" key="4">
    <source>
        <dbReference type="ARBA" id="ARBA00022989"/>
    </source>
</evidence>
<evidence type="ECO:0000256" key="3">
    <source>
        <dbReference type="ARBA" id="ARBA00022692"/>
    </source>
</evidence>
<sequence length="168" mass="18176">MIFEKGIYDPRSTCCTIHERDVIAYKPVFPIADITILAPPGASYWHYAFFAMVFATIGIDTTFTVSNVFLTTHVPIQHQGAAGAISGSLVHLGAALFLGCASIVSVMKQPEGELQSFKAVFYLETALAATSLLIVVMFVRVDRAVADLTTDERAEREGTTGYVRGLAP</sequence>
<keyword evidence="3 6" id="KW-0812">Transmembrane</keyword>
<comment type="subcellular location">
    <subcellularLocation>
        <location evidence="1">Membrane</location>
        <topology evidence="1">Multi-pass membrane protein</topology>
    </subcellularLocation>
</comment>
<proteinExistence type="predicted"/>
<evidence type="ECO:0000256" key="5">
    <source>
        <dbReference type="ARBA" id="ARBA00023136"/>
    </source>
</evidence>
<keyword evidence="5 6" id="KW-0472">Membrane</keyword>
<reference evidence="7" key="1">
    <citation type="journal article" date="2020" name="Stud. Mycol.">
        <title>101 Dothideomycetes genomes: a test case for predicting lifestyles and emergence of pathogens.</title>
        <authorList>
            <person name="Haridas S."/>
            <person name="Albert R."/>
            <person name="Binder M."/>
            <person name="Bloem J."/>
            <person name="Labutti K."/>
            <person name="Salamov A."/>
            <person name="Andreopoulos B."/>
            <person name="Baker S."/>
            <person name="Barry K."/>
            <person name="Bills G."/>
            <person name="Bluhm B."/>
            <person name="Cannon C."/>
            <person name="Castanera R."/>
            <person name="Culley D."/>
            <person name="Daum C."/>
            <person name="Ezra D."/>
            <person name="Gonzalez J."/>
            <person name="Henrissat B."/>
            <person name="Kuo A."/>
            <person name="Liang C."/>
            <person name="Lipzen A."/>
            <person name="Lutzoni F."/>
            <person name="Magnuson J."/>
            <person name="Mondo S."/>
            <person name="Nolan M."/>
            <person name="Ohm R."/>
            <person name="Pangilinan J."/>
            <person name="Park H.-J."/>
            <person name="Ramirez L."/>
            <person name="Alfaro M."/>
            <person name="Sun H."/>
            <person name="Tritt A."/>
            <person name="Yoshinaga Y."/>
            <person name="Zwiers L.-H."/>
            <person name="Turgeon B."/>
            <person name="Goodwin S."/>
            <person name="Spatafora J."/>
            <person name="Crous P."/>
            <person name="Grigoriev I."/>
        </authorList>
    </citation>
    <scope>NUCLEOTIDE SEQUENCE</scope>
    <source>
        <strain evidence="7">CBS 121739</strain>
    </source>
</reference>
<dbReference type="PANTHER" id="PTHR42718:SF9">
    <property type="entry name" value="MAJOR FACILITATOR SUPERFAMILY MULTIDRUG TRANSPORTER MFSC"/>
    <property type="match status" value="1"/>
</dbReference>
<keyword evidence="4 6" id="KW-1133">Transmembrane helix</keyword>
<dbReference type="RefSeq" id="XP_033595028.1">
    <property type="nucleotide sequence ID" value="XM_033740558.1"/>
</dbReference>
<protein>
    <recommendedName>
        <fullName evidence="9">Major facilitator superfamily (MFS) profile domain-containing protein</fullName>
    </recommendedName>
</protein>
<evidence type="ECO:0000256" key="1">
    <source>
        <dbReference type="ARBA" id="ARBA00004141"/>
    </source>
</evidence>
<evidence type="ECO:0000313" key="7">
    <source>
        <dbReference type="EMBL" id="KAF2752570.1"/>
    </source>
</evidence>
<feature type="transmembrane region" description="Helical" evidence="6">
    <location>
        <begin position="82"/>
        <end position="107"/>
    </location>
</feature>
<dbReference type="AlphaFoldDB" id="A0A6A6VSJ7"/>
<accession>A0A6A6VSJ7</accession>
<dbReference type="GeneID" id="54481612"/>
<dbReference type="Proteomes" id="UP000799437">
    <property type="component" value="Unassembled WGS sequence"/>
</dbReference>
<evidence type="ECO:0000256" key="6">
    <source>
        <dbReference type="SAM" id="Phobius"/>
    </source>
</evidence>
<dbReference type="InterPro" id="IPR036259">
    <property type="entry name" value="MFS_trans_sf"/>
</dbReference>
<evidence type="ECO:0000313" key="8">
    <source>
        <dbReference type="Proteomes" id="UP000799437"/>
    </source>
</evidence>
<evidence type="ECO:0000256" key="2">
    <source>
        <dbReference type="ARBA" id="ARBA00022448"/>
    </source>
</evidence>
<dbReference type="EMBL" id="ML996607">
    <property type="protein sequence ID" value="KAF2752570.1"/>
    <property type="molecule type" value="Genomic_DNA"/>
</dbReference>
<name>A0A6A6VSJ7_9PEZI</name>
<dbReference type="SUPFAM" id="SSF103473">
    <property type="entry name" value="MFS general substrate transporter"/>
    <property type="match status" value="1"/>
</dbReference>
<feature type="transmembrane region" description="Helical" evidence="6">
    <location>
        <begin position="119"/>
        <end position="139"/>
    </location>
</feature>
<dbReference type="GO" id="GO:0016020">
    <property type="term" value="C:membrane"/>
    <property type="evidence" value="ECO:0007669"/>
    <property type="project" value="UniProtKB-SubCell"/>
</dbReference>
<dbReference type="OrthoDB" id="2130629at2759"/>
<organism evidence="7 8">
    <name type="scientific">Pseudovirgaria hyperparasitica</name>
    <dbReference type="NCBI Taxonomy" id="470096"/>
    <lineage>
        <taxon>Eukaryota</taxon>
        <taxon>Fungi</taxon>
        <taxon>Dikarya</taxon>
        <taxon>Ascomycota</taxon>
        <taxon>Pezizomycotina</taxon>
        <taxon>Dothideomycetes</taxon>
        <taxon>Dothideomycetes incertae sedis</taxon>
        <taxon>Acrospermales</taxon>
        <taxon>Acrospermaceae</taxon>
        <taxon>Pseudovirgaria</taxon>
    </lineage>
</organism>
<feature type="transmembrane region" description="Helical" evidence="6">
    <location>
        <begin position="47"/>
        <end position="70"/>
    </location>
</feature>
<dbReference type="Gene3D" id="1.20.1250.20">
    <property type="entry name" value="MFS general substrate transporter like domains"/>
    <property type="match status" value="1"/>
</dbReference>
<evidence type="ECO:0008006" key="9">
    <source>
        <dbReference type="Google" id="ProtNLM"/>
    </source>
</evidence>
<dbReference type="PANTHER" id="PTHR42718">
    <property type="entry name" value="MAJOR FACILITATOR SUPERFAMILY MULTIDRUG TRANSPORTER MFSC"/>
    <property type="match status" value="1"/>
</dbReference>
<gene>
    <name evidence="7" type="ORF">EJ05DRAFT_295524</name>
</gene>